<dbReference type="InterPro" id="IPR016024">
    <property type="entry name" value="ARM-type_fold"/>
</dbReference>
<comment type="caution">
    <text evidence="1">The sequence shown here is derived from an EMBL/GenBank/DDBJ whole genome shotgun (WGS) entry which is preliminary data.</text>
</comment>
<sequence length="291" mass="30499">LFDDAIRSPLPSILGRLGVDTEVLSGWTPLPPSAILRHMVTFITDTLVEGAAAKGKGSISHKVPAALRTLDSLLLSDALSILNTNGDGDASSITAATVGDASILSAEDNALLDNLVQALCKITRKPVITVVSAAIPCLVGMCMAYPDKADPMLRRLMVSMSSDMPVLRHKVAETLAVGLMVTQGTDVLVKQEVSEVLPLLAGPLEAQDLDIGIDGTLGVPLEDLFPTLVDLVTGFPWLACQDESAVRGARNVVACCLGLPLPKPRKGKFVTQAASATSSTTYAALVREMGF</sequence>
<dbReference type="AlphaFoldDB" id="A0A9K3CUJ5"/>
<dbReference type="Proteomes" id="UP000265618">
    <property type="component" value="Unassembled WGS sequence"/>
</dbReference>
<protein>
    <submittedName>
        <fullName evidence="1">Uncharacterized protein</fullName>
    </submittedName>
</protein>
<evidence type="ECO:0000313" key="2">
    <source>
        <dbReference type="Proteomes" id="UP000265618"/>
    </source>
</evidence>
<organism evidence="1 2">
    <name type="scientific">Kipferlia bialata</name>
    <dbReference type="NCBI Taxonomy" id="797122"/>
    <lineage>
        <taxon>Eukaryota</taxon>
        <taxon>Metamonada</taxon>
        <taxon>Carpediemonas-like organisms</taxon>
        <taxon>Kipferlia</taxon>
    </lineage>
</organism>
<feature type="non-terminal residue" evidence="1">
    <location>
        <position position="291"/>
    </location>
</feature>
<dbReference type="SUPFAM" id="SSF48371">
    <property type="entry name" value="ARM repeat"/>
    <property type="match status" value="1"/>
</dbReference>
<dbReference type="EMBL" id="BDIP01001053">
    <property type="protein sequence ID" value="GIQ83446.1"/>
    <property type="molecule type" value="Genomic_DNA"/>
</dbReference>
<proteinExistence type="predicted"/>
<accession>A0A9K3CUJ5</accession>
<gene>
    <name evidence="1" type="ORF">KIPB_004768</name>
</gene>
<evidence type="ECO:0000313" key="1">
    <source>
        <dbReference type="EMBL" id="GIQ83446.1"/>
    </source>
</evidence>
<reference evidence="1 2" key="1">
    <citation type="journal article" date="2018" name="PLoS ONE">
        <title>The draft genome of Kipferlia bialata reveals reductive genome evolution in fornicate parasites.</title>
        <authorList>
            <person name="Tanifuji G."/>
            <person name="Takabayashi S."/>
            <person name="Kume K."/>
            <person name="Takagi M."/>
            <person name="Nakayama T."/>
            <person name="Kamikawa R."/>
            <person name="Inagaki Y."/>
            <person name="Hashimoto T."/>
        </authorList>
    </citation>
    <scope>NUCLEOTIDE SEQUENCE [LARGE SCALE GENOMIC DNA]</scope>
    <source>
        <strain evidence="1">NY0173</strain>
    </source>
</reference>
<name>A0A9K3CUJ5_9EUKA</name>
<keyword evidence="2" id="KW-1185">Reference proteome</keyword>